<dbReference type="AlphaFoldDB" id="A0A4R1RM33"/>
<dbReference type="SUPFAM" id="SSF118196">
    <property type="entry name" value="YaeB-like"/>
    <property type="match status" value="1"/>
</dbReference>
<evidence type="ECO:0000313" key="4">
    <source>
        <dbReference type="EMBL" id="TCL67318.1"/>
    </source>
</evidence>
<keyword evidence="5" id="KW-1185">Reference proteome</keyword>
<dbReference type="CDD" id="cd09281">
    <property type="entry name" value="UPF0066"/>
    <property type="match status" value="1"/>
</dbReference>
<sequence>MLQFQVKSIGRVRAGAAGMFLEIDREYRPALKELDGFSHLNILWWFSGCDNERSRAVLEVPSPYRKAPAVMGVFATRSPERPNPLALSTAQLLRLDHTNGIIRIAYIDAADGSPVLDLKPYTPSLDRVAGPEVPEWCGHWPKSLEESGAFDWEQEFNF</sequence>
<gene>
    <name evidence="4" type="ORF">EDC14_10146</name>
</gene>
<dbReference type="Gene3D" id="2.40.30.70">
    <property type="entry name" value="YaeB-like"/>
    <property type="match status" value="1"/>
</dbReference>
<dbReference type="InterPro" id="IPR036414">
    <property type="entry name" value="YaeB_N_sf"/>
</dbReference>
<reference evidence="4 5" key="1">
    <citation type="submission" date="2019-03" db="EMBL/GenBank/DDBJ databases">
        <title>Genomic Encyclopedia of Type Strains, Phase IV (KMG-IV): sequencing the most valuable type-strain genomes for metagenomic binning, comparative biology and taxonomic classification.</title>
        <authorList>
            <person name="Goeker M."/>
        </authorList>
    </citation>
    <scope>NUCLEOTIDE SEQUENCE [LARGE SCALE GENOMIC DNA]</scope>
    <source>
        <strain evidence="4 5">LX-B</strain>
    </source>
</reference>
<feature type="domain" description="TsaA-like" evidence="3">
    <location>
        <begin position="6"/>
        <end position="130"/>
    </location>
</feature>
<dbReference type="InterPro" id="IPR023370">
    <property type="entry name" value="TrmO-like_N"/>
</dbReference>
<dbReference type="OrthoDB" id="9804309at2"/>
<protein>
    <submittedName>
        <fullName evidence="4">tRNA-Thr(GGU) m(6)t(6)A37 methyltransferase TsaA</fullName>
    </submittedName>
</protein>
<dbReference type="Pfam" id="PF01980">
    <property type="entry name" value="TrmO_N"/>
    <property type="match status" value="1"/>
</dbReference>
<keyword evidence="4" id="KW-0808">Transferase</keyword>
<keyword evidence="1" id="KW-0949">S-adenosyl-L-methionine</keyword>
<proteinExistence type="inferred from homology"/>
<dbReference type="InterPro" id="IPR036413">
    <property type="entry name" value="YaeB-like_sf"/>
</dbReference>
<organism evidence="4 5">
    <name type="scientific">Hydrogenispora ethanolica</name>
    <dbReference type="NCBI Taxonomy" id="1082276"/>
    <lineage>
        <taxon>Bacteria</taxon>
        <taxon>Bacillati</taxon>
        <taxon>Bacillota</taxon>
        <taxon>Hydrogenispora</taxon>
    </lineage>
</organism>
<evidence type="ECO:0000256" key="2">
    <source>
        <dbReference type="ARBA" id="ARBA00033753"/>
    </source>
</evidence>
<dbReference type="InterPro" id="IPR040372">
    <property type="entry name" value="YaeB-like"/>
</dbReference>
<keyword evidence="4" id="KW-0489">Methyltransferase</keyword>
<evidence type="ECO:0000259" key="3">
    <source>
        <dbReference type="PROSITE" id="PS51668"/>
    </source>
</evidence>
<dbReference type="GO" id="GO:0008168">
    <property type="term" value="F:methyltransferase activity"/>
    <property type="evidence" value="ECO:0007669"/>
    <property type="project" value="UniProtKB-KW"/>
</dbReference>
<dbReference type="EMBL" id="SLUN01000014">
    <property type="protein sequence ID" value="TCL67318.1"/>
    <property type="molecule type" value="Genomic_DNA"/>
</dbReference>
<comment type="similarity">
    <text evidence="2">Belongs to the tRNA methyltransferase O family.</text>
</comment>
<dbReference type="PROSITE" id="PS01318">
    <property type="entry name" value="TSAA_1"/>
    <property type="match status" value="1"/>
</dbReference>
<comment type="caution">
    <text evidence="4">The sequence shown here is derived from an EMBL/GenBank/DDBJ whole genome shotgun (WGS) entry which is preliminary data.</text>
</comment>
<dbReference type="GO" id="GO:0032259">
    <property type="term" value="P:methylation"/>
    <property type="evidence" value="ECO:0007669"/>
    <property type="project" value="UniProtKB-KW"/>
</dbReference>
<accession>A0A4R1RM33</accession>
<dbReference type="PROSITE" id="PS51668">
    <property type="entry name" value="TSAA_2"/>
    <property type="match status" value="1"/>
</dbReference>
<evidence type="ECO:0000313" key="5">
    <source>
        <dbReference type="Proteomes" id="UP000295008"/>
    </source>
</evidence>
<dbReference type="PANTHER" id="PTHR12818">
    <property type="entry name" value="TRNA (ADENINE(37)-N6)-METHYLTRANSFERASE"/>
    <property type="match status" value="1"/>
</dbReference>
<dbReference type="Proteomes" id="UP000295008">
    <property type="component" value="Unassembled WGS sequence"/>
</dbReference>
<dbReference type="RefSeq" id="WP_132014582.1">
    <property type="nucleotide sequence ID" value="NZ_SLUN01000014.1"/>
</dbReference>
<evidence type="ECO:0000256" key="1">
    <source>
        <dbReference type="ARBA" id="ARBA00022691"/>
    </source>
</evidence>
<dbReference type="PANTHER" id="PTHR12818:SF0">
    <property type="entry name" value="TRNA (ADENINE(37)-N6)-METHYLTRANSFERASE"/>
    <property type="match status" value="1"/>
</dbReference>
<name>A0A4R1RM33_HYDET</name>
<dbReference type="InterPro" id="IPR023368">
    <property type="entry name" value="UPF0066_cons_site"/>
</dbReference>